<dbReference type="RefSeq" id="WP_166280234.1">
    <property type="nucleotide sequence ID" value="NZ_JTHE03000024.1"/>
</dbReference>
<evidence type="ECO:0000313" key="1">
    <source>
        <dbReference type="EMBL" id="MCM1981950.1"/>
    </source>
</evidence>
<sequence length="589" mass="64279">MPSQQILRTQVLVVGGGTGGTAAAIQAARQGVETILVSEGPWLGGMLTSAGVCAPDGNELTAFQTGLWGSFLRAILDREPSGVDHGWVSFFTYQPHTGASIFADWVAQLPHLQWIQGYEPQAVFREGDRITGVAFDGLSVYADLTLDGTELGDLLALGEVPHRLGWELQSQWQEPSAPLEESPLTQRYPVQAPTWVFYLQSAMDPGAGRVAPPSGPSPFQQALQGYSPHAFIQYGAIPHQRYMINWPQHGNDYAQGVIRLFESAQQRQAFLREAHAHSQQFAQFLSHHLEHPYELADSLFPSRPGQLGGGAFALHPYYRESRRLVGMTTVIEQDLLPQGAVAPLPRDDTGQVSAIAIGNYANDHHYPSGDIPLAPKSMRWGGRWTGTAFTIPYGSLVPKAVDGLLVCEKNISVSHMANGATRLQPLVLGIGQAAGMAAALAVQQGIQPRALKVRSLQNALLNDALAPAAVVPFYNLAPHHPDWKQRQIEVLEDPSRYPATGNCPDLPPCSPRLGKAEQQRLHTVQGRFERCGPNHYQIHLDPPGQTPWSLVTLHAQVHDQLQSLPNHASIQVQGWFNPAGGWIRVHALD</sequence>
<dbReference type="PANTHER" id="PTHR42716">
    <property type="entry name" value="L-ASPARTATE OXIDASE"/>
    <property type="match status" value="1"/>
</dbReference>
<dbReference type="SUPFAM" id="SSF51905">
    <property type="entry name" value="FAD/NAD(P)-binding domain"/>
    <property type="match status" value="1"/>
</dbReference>
<dbReference type="InterPro" id="IPR036188">
    <property type="entry name" value="FAD/NAD-bd_sf"/>
</dbReference>
<dbReference type="AlphaFoldDB" id="A0ABD4T008"/>
<dbReference type="PANTHER" id="PTHR42716:SF3">
    <property type="entry name" value="SLL1913 PROTEIN"/>
    <property type="match status" value="1"/>
</dbReference>
<dbReference type="Proteomes" id="UP000031561">
    <property type="component" value="Unassembled WGS sequence"/>
</dbReference>
<dbReference type="Gene3D" id="3.50.50.60">
    <property type="entry name" value="FAD/NAD(P)-binding domain"/>
    <property type="match status" value="1"/>
</dbReference>
<keyword evidence="2" id="KW-1185">Reference proteome</keyword>
<organism evidence="1 2">
    <name type="scientific">Lyngbya confervoides BDU141951</name>
    <dbReference type="NCBI Taxonomy" id="1574623"/>
    <lineage>
        <taxon>Bacteria</taxon>
        <taxon>Bacillati</taxon>
        <taxon>Cyanobacteriota</taxon>
        <taxon>Cyanophyceae</taxon>
        <taxon>Oscillatoriophycideae</taxon>
        <taxon>Oscillatoriales</taxon>
        <taxon>Microcoleaceae</taxon>
        <taxon>Lyngbya</taxon>
    </lineage>
</organism>
<proteinExistence type="predicted"/>
<accession>A0ABD4T008</accession>
<dbReference type="Pfam" id="PF12831">
    <property type="entry name" value="FAD_oxidored"/>
    <property type="match status" value="1"/>
</dbReference>
<protein>
    <submittedName>
        <fullName evidence="1">FAD-dependent oxidoreductase</fullName>
    </submittedName>
</protein>
<comment type="caution">
    <text evidence="1">The sequence shown here is derived from an EMBL/GenBank/DDBJ whole genome shotgun (WGS) entry which is preliminary data.</text>
</comment>
<dbReference type="EMBL" id="JTHE03000024">
    <property type="protein sequence ID" value="MCM1981950.1"/>
    <property type="molecule type" value="Genomic_DNA"/>
</dbReference>
<gene>
    <name evidence="1" type="ORF">QQ91_0003765</name>
</gene>
<reference evidence="1 2" key="1">
    <citation type="journal article" date="2015" name="Genome Announc.">
        <title>Draft Genome Sequence of Filamentous Marine Cyanobacterium Lyngbya confervoides Strain BDU141951.</title>
        <authorList>
            <person name="Chandrababunaidu M.M."/>
            <person name="Sen D."/>
            <person name="Tripathy S."/>
        </authorList>
    </citation>
    <scope>NUCLEOTIDE SEQUENCE [LARGE SCALE GENOMIC DNA]</scope>
    <source>
        <strain evidence="1 2">BDU141951</strain>
    </source>
</reference>
<name>A0ABD4T008_9CYAN</name>
<evidence type="ECO:0000313" key="2">
    <source>
        <dbReference type="Proteomes" id="UP000031561"/>
    </source>
</evidence>
<dbReference type="InterPro" id="IPR005288">
    <property type="entry name" value="NadB"/>
</dbReference>